<gene>
    <name evidence="11" type="ORF">SAMN02745170_00579</name>
</gene>
<dbReference type="Pfam" id="PF00210">
    <property type="entry name" value="Ferritin"/>
    <property type="match status" value="1"/>
</dbReference>
<comment type="subcellular location">
    <subcellularLocation>
        <location evidence="9">Cytoplasm</location>
    </subcellularLocation>
</comment>
<dbReference type="GO" id="GO:0004322">
    <property type="term" value="F:ferroxidase activity"/>
    <property type="evidence" value="ECO:0007669"/>
    <property type="project" value="TreeGrafter"/>
</dbReference>
<feature type="domain" description="Ferritin-like diiron" evidence="10">
    <location>
        <begin position="1"/>
        <end position="145"/>
    </location>
</feature>
<evidence type="ECO:0000313" key="11">
    <source>
        <dbReference type="EMBL" id="SHI54595.1"/>
    </source>
</evidence>
<sequence length="172" mass="19399">MLSEKMQKALNKQVQAEMYSANLYLAMSSYCDFKGLKGFANWLRVQYQEETAHALLLLDYVKERGGKAEVLQIDAPAVEFGTMTEVFKTVLKHEQHVTGLINGLYEVAIQEKDFAAQIFLQWFVNEQVEEEANATDILSKLEVIGDSGVNVLYLDKELSTRVFVPPSISNAN</sequence>
<evidence type="ECO:0000256" key="9">
    <source>
        <dbReference type="RuleBase" id="RU361145"/>
    </source>
</evidence>
<feature type="binding site" evidence="8">
    <location>
        <position position="17"/>
    </location>
    <ligand>
        <name>Fe cation</name>
        <dbReference type="ChEBI" id="CHEBI:24875"/>
        <label>1</label>
    </ligand>
</feature>
<keyword evidence="9" id="KW-0963">Cytoplasm</keyword>
<evidence type="ECO:0000256" key="3">
    <source>
        <dbReference type="ARBA" id="ARBA00022434"/>
    </source>
</evidence>
<organism evidence="11 12">
    <name type="scientific">Propionispora hippei DSM 15287</name>
    <dbReference type="NCBI Taxonomy" id="1123003"/>
    <lineage>
        <taxon>Bacteria</taxon>
        <taxon>Bacillati</taxon>
        <taxon>Bacillota</taxon>
        <taxon>Negativicutes</taxon>
        <taxon>Selenomonadales</taxon>
        <taxon>Sporomusaceae</taxon>
        <taxon>Propionispora</taxon>
    </lineage>
</organism>
<name>A0A1M6C0N9_9FIRM</name>
<dbReference type="GO" id="GO:0042802">
    <property type="term" value="F:identical protein binding"/>
    <property type="evidence" value="ECO:0007669"/>
    <property type="project" value="UniProtKB-ARBA"/>
</dbReference>
<dbReference type="RefSeq" id="WP_149733460.1">
    <property type="nucleotide sequence ID" value="NZ_FQZD01000005.1"/>
</dbReference>
<evidence type="ECO:0000256" key="7">
    <source>
        <dbReference type="ARBA" id="ARBA00048035"/>
    </source>
</evidence>
<dbReference type="GO" id="GO:0008199">
    <property type="term" value="F:ferric iron binding"/>
    <property type="evidence" value="ECO:0007669"/>
    <property type="project" value="InterPro"/>
</dbReference>
<dbReference type="InterPro" id="IPR009040">
    <property type="entry name" value="Ferritin-like_diiron"/>
</dbReference>
<dbReference type="GO" id="GO:0006879">
    <property type="term" value="P:intracellular iron ion homeostasis"/>
    <property type="evidence" value="ECO:0007669"/>
    <property type="project" value="UniProtKB-KW"/>
</dbReference>
<comment type="function">
    <text evidence="1 9">Iron-storage protein.</text>
</comment>
<evidence type="ECO:0000259" key="10">
    <source>
        <dbReference type="PROSITE" id="PS50905"/>
    </source>
</evidence>
<dbReference type="PANTHER" id="PTHR11431:SF127">
    <property type="entry name" value="BACTERIAL NON-HEME FERRITIN"/>
    <property type="match status" value="1"/>
</dbReference>
<dbReference type="FunFam" id="1.20.1260.10:FF:000001">
    <property type="entry name" value="Non-heme ferritin"/>
    <property type="match status" value="1"/>
</dbReference>
<keyword evidence="12" id="KW-1185">Reference proteome</keyword>
<keyword evidence="4 8" id="KW-0479">Metal-binding</keyword>
<dbReference type="InterPro" id="IPR041719">
    <property type="entry name" value="Ferritin_prok"/>
</dbReference>
<dbReference type="InterPro" id="IPR001519">
    <property type="entry name" value="Ferritin"/>
</dbReference>
<dbReference type="Gene3D" id="1.20.1260.10">
    <property type="match status" value="1"/>
</dbReference>
<dbReference type="InterPro" id="IPR008331">
    <property type="entry name" value="Ferritin_DPS_dom"/>
</dbReference>
<dbReference type="GO" id="GO:0005829">
    <property type="term" value="C:cytosol"/>
    <property type="evidence" value="ECO:0007669"/>
    <property type="project" value="TreeGrafter"/>
</dbReference>
<dbReference type="OrthoDB" id="9801481at2"/>
<dbReference type="Proteomes" id="UP000322917">
    <property type="component" value="Unassembled WGS sequence"/>
</dbReference>
<keyword evidence="6 8" id="KW-0408">Iron</keyword>
<dbReference type="PANTHER" id="PTHR11431">
    <property type="entry name" value="FERRITIN"/>
    <property type="match status" value="1"/>
</dbReference>
<feature type="binding site" evidence="8">
    <location>
        <position position="94"/>
    </location>
    <ligand>
        <name>Fe cation</name>
        <dbReference type="ChEBI" id="CHEBI:24875"/>
        <label>1</label>
    </ligand>
</feature>
<feature type="binding site" evidence="8">
    <location>
        <position position="50"/>
    </location>
    <ligand>
        <name>Fe cation</name>
        <dbReference type="ChEBI" id="CHEBI:24875"/>
        <label>1</label>
    </ligand>
</feature>
<dbReference type="CDD" id="cd01055">
    <property type="entry name" value="Nonheme_Ferritin"/>
    <property type="match status" value="1"/>
</dbReference>
<accession>A0A1M6C0N9</accession>
<dbReference type="SUPFAM" id="SSF47240">
    <property type="entry name" value="Ferritin-like"/>
    <property type="match status" value="1"/>
</dbReference>
<evidence type="ECO:0000256" key="6">
    <source>
        <dbReference type="ARBA" id="ARBA00023004"/>
    </source>
</evidence>
<evidence type="ECO:0000313" key="12">
    <source>
        <dbReference type="Proteomes" id="UP000322917"/>
    </source>
</evidence>
<dbReference type="EC" id="1.16.3.2" evidence="9"/>
<dbReference type="GO" id="GO:0008198">
    <property type="term" value="F:ferrous iron binding"/>
    <property type="evidence" value="ECO:0007669"/>
    <property type="project" value="TreeGrafter"/>
</dbReference>
<dbReference type="PROSITE" id="PS50905">
    <property type="entry name" value="FERRITIN_LIKE"/>
    <property type="match status" value="1"/>
</dbReference>
<feature type="binding site" evidence="8">
    <location>
        <position position="53"/>
    </location>
    <ligand>
        <name>Fe cation</name>
        <dbReference type="ChEBI" id="CHEBI:24875"/>
        <label>1</label>
    </ligand>
</feature>
<evidence type="ECO:0000256" key="2">
    <source>
        <dbReference type="ARBA" id="ARBA00006950"/>
    </source>
</evidence>
<evidence type="ECO:0000256" key="5">
    <source>
        <dbReference type="ARBA" id="ARBA00023002"/>
    </source>
</evidence>
<evidence type="ECO:0000256" key="1">
    <source>
        <dbReference type="ARBA" id="ARBA00002485"/>
    </source>
</evidence>
<comment type="catalytic activity">
    <reaction evidence="7 9">
        <text>4 Fe(2+) + O2 + 6 H2O = 4 iron(III) oxide-hydroxide + 12 H(+)</text>
        <dbReference type="Rhea" id="RHEA:11972"/>
        <dbReference type="ChEBI" id="CHEBI:15377"/>
        <dbReference type="ChEBI" id="CHEBI:15378"/>
        <dbReference type="ChEBI" id="CHEBI:15379"/>
        <dbReference type="ChEBI" id="CHEBI:29033"/>
        <dbReference type="ChEBI" id="CHEBI:78619"/>
        <dbReference type="EC" id="1.16.3.2"/>
    </reaction>
</comment>
<protein>
    <recommendedName>
        <fullName evidence="9">Ferritin</fullName>
        <ecNumber evidence="9">1.16.3.2</ecNumber>
    </recommendedName>
</protein>
<dbReference type="EMBL" id="FQZD01000005">
    <property type="protein sequence ID" value="SHI54595.1"/>
    <property type="molecule type" value="Genomic_DNA"/>
</dbReference>
<feature type="binding site" evidence="8">
    <location>
        <position position="127"/>
    </location>
    <ligand>
        <name>Fe cation</name>
        <dbReference type="ChEBI" id="CHEBI:24875"/>
        <label>1</label>
    </ligand>
</feature>
<keyword evidence="3 9" id="KW-0409">Iron storage</keyword>
<reference evidence="11 12" key="1">
    <citation type="submission" date="2016-11" db="EMBL/GenBank/DDBJ databases">
        <authorList>
            <person name="Varghese N."/>
            <person name="Submissions S."/>
        </authorList>
    </citation>
    <scope>NUCLEOTIDE SEQUENCE [LARGE SCALE GENOMIC DNA]</scope>
    <source>
        <strain evidence="11 12">DSM 15287</strain>
    </source>
</reference>
<evidence type="ECO:0000256" key="8">
    <source>
        <dbReference type="PIRSR" id="PIRSR601519-1"/>
    </source>
</evidence>
<dbReference type="InterPro" id="IPR009078">
    <property type="entry name" value="Ferritin-like_SF"/>
</dbReference>
<dbReference type="InterPro" id="IPR012347">
    <property type="entry name" value="Ferritin-like"/>
</dbReference>
<proteinExistence type="inferred from homology"/>
<comment type="similarity">
    <text evidence="2 9">Belongs to the ferritin family. Prokaryotic subfamily.</text>
</comment>
<dbReference type="GO" id="GO:0006826">
    <property type="term" value="P:iron ion transport"/>
    <property type="evidence" value="ECO:0007669"/>
    <property type="project" value="InterPro"/>
</dbReference>
<keyword evidence="5" id="KW-0560">Oxidoreductase</keyword>
<evidence type="ECO:0000256" key="4">
    <source>
        <dbReference type="ARBA" id="ARBA00022723"/>
    </source>
</evidence>
<dbReference type="AlphaFoldDB" id="A0A1M6C0N9"/>